<keyword evidence="2" id="KW-1185">Reference proteome</keyword>
<protein>
    <submittedName>
        <fullName evidence="1">Uncharacterized protein</fullName>
    </submittedName>
</protein>
<name>A0AA36M659_CYLNA</name>
<dbReference type="Proteomes" id="UP001176961">
    <property type="component" value="Unassembled WGS sequence"/>
</dbReference>
<dbReference type="EMBL" id="CATQJL010000223">
    <property type="protein sequence ID" value="CAJ0599180.1"/>
    <property type="molecule type" value="Genomic_DNA"/>
</dbReference>
<reference evidence="1" key="1">
    <citation type="submission" date="2023-07" db="EMBL/GenBank/DDBJ databases">
        <authorList>
            <consortium name="CYATHOMIX"/>
        </authorList>
    </citation>
    <scope>NUCLEOTIDE SEQUENCE</scope>
    <source>
        <strain evidence="1">N/A</strain>
    </source>
</reference>
<proteinExistence type="predicted"/>
<accession>A0AA36M659</accession>
<dbReference type="AlphaFoldDB" id="A0AA36M659"/>
<organism evidence="1 2">
    <name type="scientific">Cylicocyclus nassatus</name>
    <name type="common">Nematode worm</name>
    <dbReference type="NCBI Taxonomy" id="53992"/>
    <lineage>
        <taxon>Eukaryota</taxon>
        <taxon>Metazoa</taxon>
        <taxon>Ecdysozoa</taxon>
        <taxon>Nematoda</taxon>
        <taxon>Chromadorea</taxon>
        <taxon>Rhabditida</taxon>
        <taxon>Rhabditina</taxon>
        <taxon>Rhabditomorpha</taxon>
        <taxon>Strongyloidea</taxon>
        <taxon>Strongylidae</taxon>
        <taxon>Cylicocyclus</taxon>
    </lineage>
</organism>
<gene>
    <name evidence="1" type="ORF">CYNAS_LOCUS11163</name>
</gene>
<evidence type="ECO:0000313" key="1">
    <source>
        <dbReference type="EMBL" id="CAJ0599180.1"/>
    </source>
</evidence>
<sequence length="97" mass="11219">MALGFIICRDDVIWENYLRSASVTILRVPWIRVASRDAACEYTVKHQLPRCTTRNPMNSRSSKDLGHKELIEHWCSEIAMSITIHRLVSHVKTPTTR</sequence>
<comment type="caution">
    <text evidence="1">The sequence shown here is derived from an EMBL/GenBank/DDBJ whole genome shotgun (WGS) entry which is preliminary data.</text>
</comment>
<evidence type="ECO:0000313" key="2">
    <source>
        <dbReference type="Proteomes" id="UP001176961"/>
    </source>
</evidence>